<dbReference type="EMBL" id="BART01032386">
    <property type="protein sequence ID" value="GAH10382.1"/>
    <property type="molecule type" value="Genomic_DNA"/>
</dbReference>
<dbReference type="SMART" id="SM00767">
    <property type="entry name" value="DCD"/>
    <property type="match status" value="1"/>
</dbReference>
<gene>
    <name evidence="2" type="ORF">S01H4_55981</name>
</gene>
<dbReference type="AlphaFoldDB" id="X1CRE7"/>
<name>X1CRE7_9ZZZZ</name>
<evidence type="ECO:0000259" key="1">
    <source>
        <dbReference type="PROSITE" id="PS51222"/>
    </source>
</evidence>
<dbReference type="PANTHER" id="PTHR46444:SF9">
    <property type="entry name" value="DCD (DEVELOPMENT AND CELL DEATH) DOMAIN PROTEIN"/>
    <property type="match status" value="1"/>
</dbReference>
<sequence>MIEFEKCFIMLCTKRTEKECLDRNLFGDRDWRLQYLREIKTGDIGLLLNIVKDELIGVFKARSEPQLNIEPEAWDGEFPAQVRVEPISKLQRITGATSIFERIGIKMTKLPSGAPVPRFPVHDRNVAEKILAHFREPVPIEKKILPEIEPKPIIPPKLKFDDVIGLADVKSFIKKRMVDPVVDLETAQKYYLRLGGGLLLYGPPGTGKTL</sequence>
<proteinExistence type="predicted"/>
<organism evidence="2">
    <name type="scientific">marine sediment metagenome</name>
    <dbReference type="NCBI Taxonomy" id="412755"/>
    <lineage>
        <taxon>unclassified sequences</taxon>
        <taxon>metagenomes</taxon>
        <taxon>ecological metagenomes</taxon>
    </lineage>
</organism>
<feature type="domain" description="DCD" evidence="1">
    <location>
        <begin position="3"/>
        <end position="136"/>
    </location>
</feature>
<protein>
    <recommendedName>
        <fullName evidence="1">DCD domain-containing protein</fullName>
    </recommendedName>
</protein>
<reference evidence="2" key="1">
    <citation type="journal article" date="2014" name="Front. Microbiol.">
        <title>High frequency of phylogenetically diverse reductive dehalogenase-homologous genes in deep subseafloor sedimentary metagenomes.</title>
        <authorList>
            <person name="Kawai M."/>
            <person name="Futagami T."/>
            <person name="Toyoda A."/>
            <person name="Takaki Y."/>
            <person name="Nishi S."/>
            <person name="Hori S."/>
            <person name="Arai W."/>
            <person name="Tsubouchi T."/>
            <person name="Morono Y."/>
            <person name="Uchiyama I."/>
            <person name="Ito T."/>
            <person name="Fujiyama A."/>
            <person name="Inagaki F."/>
            <person name="Takami H."/>
        </authorList>
    </citation>
    <scope>NUCLEOTIDE SEQUENCE</scope>
    <source>
        <strain evidence="2">Expedition CK06-06</strain>
    </source>
</reference>
<dbReference type="SUPFAM" id="SSF52540">
    <property type="entry name" value="P-loop containing nucleoside triphosphate hydrolases"/>
    <property type="match status" value="1"/>
</dbReference>
<evidence type="ECO:0000313" key="2">
    <source>
        <dbReference type="EMBL" id="GAH10382.1"/>
    </source>
</evidence>
<dbReference type="Pfam" id="PF10539">
    <property type="entry name" value="Dev_Cell_Death"/>
    <property type="match status" value="1"/>
</dbReference>
<dbReference type="PROSITE" id="PS51222">
    <property type="entry name" value="DCD"/>
    <property type="match status" value="1"/>
</dbReference>
<dbReference type="InterPro" id="IPR027417">
    <property type="entry name" value="P-loop_NTPase"/>
</dbReference>
<dbReference type="PANTHER" id="PTHR46444">
    <property type="entry name" value="DCD (DEVELOPMENT AND CELL DEATH) DOMAIN PROTEIN-RELATED"/>
    <property type="match status" value="1"/>
</dbReference>
<accession>X1CRE7</accession>
<dbReference type="Gene3D" id="3.40.50.300">
    <property type="entry name" value="P-loop containing nucleotide triphosphate hydrolases"/>
    <property type="match status" value="1"/>
</dbReference>
<comment type="caution">
    <text evidence="2">The sequence shown here is derived from an EMBL/GenBank/DDBJ whole genome shotgun (WGS) entry which is preliminary data.</text>
</comment>
<dbReference type="InterPro" id="IPR013989">
    <property type="entry name" value="Dev_and_cell_death_domain"/>
</dbReference>
<feature type="non-terminal residue" evidence="2">
    <location>
        <position position="210"/>
    </location>
</feature>